<dbReference type="InterPro" id="IPR012902">
    <property type="entry name" value="N_methyl_site"/>
</dbReference>
<evidence type="ECO:0000313" key="3">
    <source>
        <dbReference type="EMBL" id="TLS71167.1"/>
    </source>
</evidence>
<dbReference type="GO" id="GO:0015627">
    <property type="term" value="C:type II protein secretion system complex"/>
    <property type="evidence" value="ECO:0007669"/>
    <property type="project" value="InterPro"/>
</dbReference>
<organism evidence="3 4">
    <name type="scientific">Aliarcobacter thereius</name>
    <dbReference type="NCBI Taxonomy" id="544718"/>
    <lineage>
        <taxon>Bacteria</taxon>
        <taxon>Pseudomonadati</taxon>
        <taxon>Campylobacterota</taxon>
        <taxon>Epsilonproteobacteria</taxon>
        <taxon>Campylobacterales</taxon>
        <taxon>Arcobacteraceae</taxon>
        <taxon>Aliarcobacter</taxon>
    </lineage>
</organism>
<keyword evidence="2" id="KW-1133">Transmembrane helix</keyword>
<evidence type="ECO:0000313" key="4">
    <source>
        <dbReference type="Proteomes" id="UP000308001"/>
    </source>
</evidence>
<dbReference type="AlphaFoldDB" id="A0A5R9GWX9"/>
<dbReference type="Proteomes" id="UP000308001">
    <property type="component" value="Unassembled WGS sequence"/>
</dbReference>
<name>A0A5R9GWX9_9BACT</name>
<dbReference type="NCBIfam" id="TIGR02532">
    <property type="entry name" value="IV_pilin_GFxxxE"/>
    <property type="match status" value="1"/>
</dbReference>
<keyword evidence="2" id="KW-0812">Transmembrane</keyword>
<dbReference type="OrthoDB" id="5347197at2"/>
<keyword evidence="2" id="KW-0472">Membrane</keyword>
<evidence type="ECO:0000256" key="1">
    <source>
        <dbReference type="ARBA" id="ARBA00022481"/>
    </source>
</evidence>
<dbReference type="Gene3D" id="3.30.700.10">
    <property type="entry name" value="Glycoprotein, Type 4 Pilin"/>
    <property type="match status" value="1"/>
</dbReference>
<reference evidence="3 4" key="1">
    <citation type="submission" date="2019-05" db="EMBL/GenBank/DDBJ databases">
        <title>Arcobacter cibarius and Arcobacter thereius providing challenges in identification an antibiotic susceptibility and Quinolone resistance.</title>
        <authorList>
            <person name="Busch A."/>
            <person name="Hanel I."/>
            <person name="Hotzel H."/>
            <person name="Tomaso H."/>
        </authorList>
    </citation>
    <scope>NUCLEOTIDE SEQUENCE [LARGE SCALE GENOMIC DNA]</scope>
    <source>
        <strain evidence="3 4">17CS1191_2</strain>
    </source>
</reference>
<comment type="caution">
    <text evidence="3">The sequence shown here is derived from an EMBL/GenBank/DDBJ whole genome shotgun (WGS) entry which is preliminary data.</text>
</comment>
<dbReference type="SUPFAM" id="SSF54523">
    <property type="entry name" value="Pili subunits"/>
    <property type="match status" value="1"/>
</dbReference>
<evidence type="ECO:0000256" key="2">
    <source>
        <dbReference type="SAM" id="Phobius"/>
    </source>
</evidence>
<dbReference type="PRINTS" id="PR00813">
    <property type="entry name" value="BCTERIALGSPG"/>
</dbReference>
<proteinExistence type="predicted"/>
<keyword evidence="1" id="KW-0488">Methylation</keyword>
<dbReference type="GO" id="GO:0015628">
    <property type="term" value="P:protein secretion by the type II secretion system"/>
    <property type="evidence" value="ECO:0007669"/>
    <property type="project" value="InterPro"/>
</dbReference>
<accession>A0A5R9GWX9</accession>
<protein>
    <submittedName>
        <fullName evidence="3">Type II secretion system protein</fullName>
    </submittedName>
</protein>
<dbReference type="InterPro" id="IPR000983">
    <property type="entry name" value="Bac_GSPG_pilin"/>
</dbReference>
<dbReference type="EMBL" id="VBUF01000005">
    <property type="protein sequence ID" value="TLS71167.1"/>
    <property type="molecule type" value="Genomic_DNA"/>
</dbReference>
<feature type="transmembrane region" description="Helical" evidence="2">
    <location>
        <begin position="6"/>
        <end position="25"/>
    </location>
</feature>
<gene>
    <name evidence="3" type="ORF">FE246_08430</name>
</gene>
<sequence length="144" mass="16487">MKIKAFSLLEVLIVIIILAVVFAFFSPKMIQFISFGEKSQLKVDFTLINSALSQNRAKNNLLQNSIDLNQLDSARVNIKNEKLFSNILKKDIKSTTTVEKQSGSWAKIGNKDYIFFTKTQEYKFSLNDGFFECISQKEICENLD</sequence>
<dbReference type="InterPro" id="IPR045584">
    <property type="entry name" value="Pilin-like"/>
</dbReference>
<dbReference type="Pfam" id="PF07963">
    <property type="entry name" value="N_methyl"/>
    <property type="match status" value="1"/>
</dbReference>